<keyword evidence="2" id="KW-1185">Reference proteome</keyword>
<gene>
    <name evidence="1" type="ORF">RND71_006424</name>
</gene>
<comment type="caution">
    <text evidence="1">The sequence shown here is derived from an EMBL/GenBank/DDBJ whole genome shotgun (WGS) entry which is preliminary data.</text>
</comment>
<name>A0AAE1STB0_9SOLA</name>
<dbReference type="EMBL" id="JAVYJV010000003">
    <property type="protein sequence ID" value="KAK4375747.1"/>
    <property type="molecule type" value="Genomic_DNA"/>
</dbReference>
<evidence type="ECO:0000313" key="1">
    <source>
        <dbReference type="EMBL" id="KAK4375747.1"/>
    </source>
</evidence>
<evidence type="ECO:0000313" key="2">
    <source>
        <dbReference type="Proteomes" id="UP001291623"/>
    </source>
</evidence>
<dbReference type="AlphaFoldDB" id="A0AAE1STB0"/>
<accession>A0AAE1STB0</accession>
<dbReference type="Proteomes" id="UP001291623">
    <property type="component" value="Unassembled WGS sequence"/>
</dbReference>
<protein>
    <submittedName>
        <fullName evidence="1">Uncharacterized protein</fullName>
    </submittedName>
</protein>
<sequence length="95" mass="10549">MCTCVFRGMASAAAAPPFPTSLFSPRRTAQSTHFLPLVQLQGKRSNFNTFPLSHFSIKCSSSSHGSTADDNFFQENKELDVSLSKNQESKGFWKK</sequence>
<organism evidence="1 2">
    <name type="scientific">Anisodus tanguticus</name>
    <dbReference type="NCBI Taxonomy" id="243964"/>
    <lineage>
        <taxon>Eukaryota</taxon>
        <taxon>Viridiplantae</taxon>
        <taxon>Streptophyta</taxon>
        <taxon>Embryophyta</taxon>
        <taxon>Tracheophyta</taxon>
        <taxon>Spermatophyta</taxon>
        <taxon>Magnoliopsida</taxon>
        <taxon>eudicotyledons</taxon>
        <taxon>Gunneridae</taxon>
        <taxon>Pentapetalae</taxon>
        <taxon>asterids</taxon>
        <taxon>lamiids</taxon>
        <taxon>Solanales</taxon>
        <taxon>Solanaceae</taxon>
        <taxon>Solanoideae</taxon>
        <taxon>Hyoscyameae</taxon>
        <taxon>Anisodus</taxon>
    </lineage>
</organism>
<reference evidence="1" key="1">
    <citation type="submission" date="2023-12" db="EMBL/GenBank/DDBJ databases">
        <title>Genome assembly of Anisodus tanguticus.</title>
        <authorList>
            <person name="Wang Y.-J."/>
        </authorList>
    </citation>
    <scope>NUCLEOTIDE SEQUENCE</scope>
    <source>
        <strain evidence="1">KB-2021</strain>
        <tissue evidence="1">Leaf</tissue>
    </source>
</reference>
<proteinExistence type="predicted"/>